<evidence type="ECO:0000313" key="4">
    <source>
        <dbReference type="Proteomes" id="UP001367030"/>
    </source>
</evidence>
<feature type="domain" description="Polysaccharide pyruvyl transferase" evidence="2">
    <location>
        <begin position="18"/>
        <end position="330"/>
    </location>
</feature>
<accession>A0ABU8XJD5</accession>
<reference evidence="3 4" key="1">
    <citation type="submission" date="2024-03" db="EMBL/GenBank/DDBJ databases">
        <title>Novel species of the genus Variovorax.</title>
        <authorList>
            <person name="Liu Q."/>
            <person name="Xin Y.-H."/>
        </authorList>
    </citation>
    <scope>NUCLEOTIDE SEQUENCE [LARGE SCALE GENOMIC DNA]</scope>
    <source>
        <strain evidence="3 4">KACC 18901</strain>
    </source>
</reference>
<gene>
    <name evidence="3" type="ORF">WKW79_35975</name>
</gene>
<keyword evidence="4" id="KW-1185">Reference proteome</keyword>
<dbReference type="PANTHER" id="PTHR36836">
    <property type="entry name" value="COLANIC ACID BIOSYNTHESIS PROTEIN WCAK"/>
    <property type="match status" value="1"/>
</dbReference>
<protein>
    <submittedName>
        <fullName evidence="3">Polysaccharide pyruvyl transferase family protein</fullName>
    </submittedName>
</protein>
<dbReference type="Proteomes" id="UP001367030">
    <property type="component" value="Unassembled WGS sequence"/>
</dbReference>
<evidence type="ECO:0000259" key="2">
    <source>
        <dbReference type="Pfam" id="PF04230"/>
    </source>
</evidence>
<dbReference type="GO" id="GO:0016740">
    <property type="term" value="F:transferase activity"/>
    <property type="evidence" value="ECO:0007669"/>
    <property type="project" value="UniProtKB-KW"/>
</dbReference>
<comment type="caution">
    <text evidence="3">The sequence shown here is derived from an EMBL/GenBank/DDBJ whole genome shotgun (WGS) entry which is preliminary data.</text>
</comment>
<dbReference type="PANTHER" id="PTHR36836:SF1">
    <property type="entry name" value="COLANIC ACID BIOSYNTHESIS PROTEIN WCAK"/>
    <property type="match status" value="1"/>
</dbReference>
<dbReference type="RefSeq" id="WP_340340022.1">
    <property type="nucleotide sequence ID" value="NZ_JBBKZS010000048.1"/>
</dbReference>
<dbReference type="Pfam" id="PF04230">
    <property type="entry name" value="PS_pyruv_trans"/>
    <property type="match status" value="1"/>
</dbReference>
<evidence type="ECO:0000256" key="1">
    <source>
        <dbReference type="SAM" id="Coils"/>
    </source>
</evidence>
<keyword evidence="1" id="KW-0175">Coiled coil</keyword>
<keyword evidence="3" id="KW-0808">Transferase</keyword>
<organism evidence="3 4">
    <name type="scientific">Variovorax robiniae</name>
    <dbReference type="NCBI Taxonomy" id="1836199"/>
    <lineage>
        <taxon>Bacteria</taxon>
        <taxon>Pseudomonadati</taxon>
        <taxon>Pseudomonadota</taxon>
        <taxon>Betaproteobacteria</taxon>
        <taxon>Burkholderiales</taxon>
        <taxon>Comamonadaceae</taxon>
        <taxon>Variovorax</taxon>
    </lineage>
</organism>
<proteinExistence type="predicted"/>
<dbReference type="InterPro" id="IPR007345">
    <property type="entry name" value="Polysacch_pyruvyl_Trfase"/>
</dbReference>
<evidence type="ECO:0000313" key="3">
    <source>
        <dbReference type="EMBL" id="MEJ8859990.1"/>
    </source>
</evidence>
<name>A0ABU8XJD5_9BURK</name>
<sequence length="636" mass="70376">MKNWTLVGDVGGWEGYHVGDEAMLEANLDLFRILDPSAQLTVVSADPNFTSEAIGVDTAPRLGFDRCINDEERDTLLVVMSCMCDDEAPAAFKRLATPADGLVISGGGNLTSSWPNLICERLAFCRRAASVGAKIVILGQTIGPTLEPRHREMVREMLGLASWVGVREEHSFALAVELGVPPENLSYQLDDAAALALKCNSDVTASLPFLEGDPWIAITFHPITDPTVADPLWDRLAEQLKSIAFDTRCRLVFIPHAKAAPSLGSPWSDEDVGNALGSRLPEGIFIALPVMKAREVAALTRRARMIISSRYHPIVFGLYAAVPCLAVWTSEYTQVKLQGALSHYGRAEDACSVEQMLNGELPRIARVLWNRTASMKSVSSQELQSHVLAEELRKSQLRDRIGGNLAGEIELPARLIRALARIHRQADQGRKYAERKTAEITSELARASASLGEAAEYATSLELARVDAVKYAQSLEKNRLVEEERYMVVQKNMTEANLILSNRCEDLVRSVESATAHVETLQIELAARRIEGLALDDMREANRRLNASIAQLHDQLISLSKTHAALLASVAADRSKIELAEAEIQSMRAQHGALHQQLRQGEEHASNLQRQLQAMFASRSWRITRPMRFIKDMYRH</sequence>
<dbReference type="EMBL" id="JBBKZS010000048">
    <property type="protein sequence ID" value="MEJ8859990.1"/>
    <property type="molecule type" value="Genomic_DNA"/>
</dbReference>
<feature type="coiled-coil region" evidence="1">
    <location>
        <begin position="535"/>
        <end position="597"/>
    </location>
</feature>